<dbReference type="RefSeq" id="YP_009293858.1">
    <property type="nucleotide sequence ID" value="NC_031145.1"/>
</dbReference>
<dbReference type="GeneID" id="29069877"/>
<accession>A0A1C9CAZ2</accession>
<organism evidence="1">
    <name type="scientific">Ahnfeltia plicata</name>
    <dbReference type="NCBI Taxonomy" id="28023"/>
    <lineage>
        <taxon>Eukaryota</taxon>
        <taxon>Rhodophyta</taxon>
        <taxon>Florideophyceae</taxon>
        <taxon>Ahnfeltiophycidae</taxon>
        <taxon>Ahnfeltiales</taxon>
        <taxon>Ahnfeltiaceae</taxon>
        <taxon>Ahnfeltia</taxon>
    </lineage>
</organism>
<evidence type="ECO:0000313" key="1">
    <source>
        <dbReference type="EMBL" id="AOM65546.1"/>
    </source>
</evidence>
<geneLocation type="plastid" evidence="1"/>
<dbReference type="EMBL" id="KX284715">
    <property type="protein sequence ID" value="AOM65546.1"/>
    <property type="molecule type" value="Genomic_DNA"/>
</dbReference>
<name>A0A1C9CAZ2_9FLOR</name>
<gene>
    <name evidence="1" type="primary">ORF64</name>
    <name evidence="1" type="ORF">Ahnf_061</name>
</gene>
<sequence length="60" mass="6874">MGELYMQSSEYITASSDLYNIDELASETLVGWSSECLDQTISYYLDCNNFNMKAKDEEVD</sequence>
<dbReference type="AlphaFoldDB" id="A0A1C9CAZ2"/>
<reference evidence="1" key="1">
    <citation type="journal article" date="2016" name="BMC Biol.">
        <title>Parallel evolution of highly conserved plastid genome architecture in red seaweeds and seed plants.</title>
        <authorList>
            <person name="Lee J."/>
            <person name="Cho C.H."/>
            <person name="Park S.I."/>
            <person name="Choi J.W."/>
            <person name="Song H.S."/>
            <person name="West J.A."/>
            <person name="Bhattacharya D."/>
            <person name="Yoon H.S."/>
        </authorList>
    </citation>
    <scope>NUCLEOTIDE SEQUENCE</scope>
</reference>
<keyword evidence="1" id="KW-0934">Plastid</keyword>
<protein>
    <submittedName>
        <fullName evidence="1">Uncharacterized protein</fullName>
    </submittedName>
</protein>
<proteinExistence type="predicted"/>